<dbReference type="GO" id="GO:0004124">
    <property type="term" value="F:cysteine synthase activity"/>
    <property type="evidence" value="ECO:0007669"/>
    <property type="project" value="UniProtKB-UniRule"/>
</dbReference>
<evidence type="ECO:0000313" key="15">
    <source>
        <dbReference type="EMBL" id="PSR20573.1"/>
    </source>
</evidence>
<keyword evidence="7 13" id="KW-0808">Transferase</keyword>
<evidence type="ECO:0000256" key="1">
    <source>
        <dbReference type="ARBA" id="ARBA00001933"/>
    </source>
</evidence>
<evidence type="ECO:0000256" key="11">
    <source>
        <dbReference type="PIRSR" id="PIRSR605856-50"/>
    </source>
</evidence>
<sequence>MRYESLLDLIGHTPLVRLRQASERTGWEVYGKWEAKNPGGSIKDRIAWAMIRDAEDQGTLKPGGTIIEPTSGNTGIGLAWVAASRGYRIIITMPETASVERRTMMRGFGAQLVLTPGSEGMAGSVRKAQELQRTIAGSIILQQFENPSNVAIHYETTGPEIWDDTEGHVDALVCGVGTGGTITGAGRFLREKNAKIHIVAVEPQESAVLAGKPSGPHRIQGIGAGFIPAILDQNIYDSLVQVHDGDAIQRARQLTREEGLSVGISSGAAIAAAEMALPRLGASGLAVVILPDHGERYLSTALFAEDPA</sequence>
<proteinExistence type="inferred from homology"/>
<evidence type="ECO:0000256" key="2">
    <source>
        <dbReference type="ARBA" id="ARBA00004962"/>
    </source>
</evidence>
<comment type="catalytic activity">
    <reaction evidence="10 13">
        <text>O-acetyl-L-serine + hydrogen sulfide = L-cysteine + acetate</text>
        <dbReference type="Rhea" id="RHEA:14829"/>
        <dbReference type="ChEBI" id="CHEBI:29919"/>
        <dbReference type="ChEBI" id="CHEBI:30089"/>
        <dbReference type="ChEBI" id="CHEBI:35235"/>
        <dbReference type="ChEBI" id="CHEBI:58340"/>
        <dbReference type="EC" id="2.5.1.47"/>
    </reaction>
</comment>
<evidence type="ECO:0000256" key="8">
    <source>
        <dbReference type="ARBA" id="ARBA00022898"/>
    </source>
</evidence>
<dbReference type="InterPro" id="IPR050214">
    <property type="entry name" value="Cys_Synth/Cystath_Beta-Synth"/>
</dbReference>
<dbReference type="EC" id="2.5.1.47" evidence="4 13"/>
<name>A0A2T2WEC3_9FIRM</name>
<dbReference type="FunFam" id="3.40.50.1100:FF:000003">
    <property type="entry name" value="Cystathionine beta-synthase"/>
    <property type="match status" value="1"/>
</dbReference>
<evidence type="ECO:0000256" key="6">
    <source>
        <dbReference type="ARBA" id="ARBA00022605"/>
    </source>
</evidence>
<dbReference type="InterPro" id="IPR036052">
    <property type="entry name" value="TrpB-like_PALP_sf"/>
</dbReference>
<feature type="domain" description="Tryptophan synthase beta chain-like PALP" evidence="14">
    <location>
        <begin position="8"/>
        <end position="292"/>
    </location>
</feature>
<dbReference type="CDD" id="cd01561">
    <property type="entry name" value="CBS_like"/>
    <property type="match status" value="1"/>
</dbReference>
<evidence type="ECO:0000256" key="7">
    <source>
        <dbReference type="ARBA" id="ARBA00022679"/>
    </source>
</evidence>
<dbReference type="AlphaFoldDB" id="A0A2T2WEC3"/>
<evidence type="ECO:0000256" key="3">
    <source>
        <dbReference type="ARBA" id="ARBA00007103"/>
    </source>
</evidence>
<comment type="similarity">
    <text evidence="3 13">Belongs to the cysteine synthase/cystathionine beta-synthase family.</text>
</comment>
<feature type="binding site" evidence="11">
    <location>
        <begin position="177"/>
        <end position="181"/>
    </location>
    <ligand>
        <name>pyridoxal 5'-phosphate</name>
        <dbReference type="ChEBI" id="CHEBI:597326"/>
    </ligand>
</feature>
<evidence type="ECO:0000256" key="13">
    <source>
        <dbReference type="RuleBase" id="RU003985"/>
    </source>
</evidence>
<dbReference type="FunFam" id="3.40.50.1100:FF:000118">
    <property type="entry name" value="Related to CYS4-cystathionine beta-synthase"/>
    <property type="match status" value="1"/>
</dbReference>
<dbReference type="SUPFAM" id="SSF53686">
    <property type="entry name" value="Tryptophan synthase beta subunit-like PLP-dependent enzymes"/>
    <property type="match status" value="1"/>
</dbReference>
<dbReference type="Pfam" id="PF00291">
    <property type="entry name" value="PALP"/>
    <property type="match status" value="1"/>
</dbReference>
<evidence type="ECO:0000256" key="10">
    <source>
        <dbReference type="ARBA" id="ARBA00047931"/>
    </source>
</evidence>
<dbReference type="PANTHER" id="PTHR10314">
    <property type="entry name" value="CYSTATHIONINE BETA-SYNTHASE"/>
    <property type="match status" value="1"/>
</dbReference>
<dbReference type="GO" id="GO:0006535">
    <property type="term" value="P:cysteine biosynthetic process from serine"/>
    <property type="evidence" value="ECO:0007669"/>
    <property type="project" value="UniProtKB-UniRule"/>
</dbReference>
<dbReference type="InterPro" id="IPR001926">
    <property type="entry name" value="TrpB-like_PALP"/>
</dbReference>
<comment type="pathway">
    <text evidence="2">Amino-acid biosynthesis; L-cysteine biosynthesis; L-cysteine from L-serine: step 2/2.</text>
</comment>
<dbReference type="Proteomes" id="UP000241848">
    <property type="component" value="Unassembled WGS sequence"/>
</dbReference>
<dbReference type="EMBL" id="PXYV01000057">
    <property type="protein sequence ID" value="PSR20573.1"/>
    <property type="molecule type" value="Genomic_DNA"/>
</dbReference>
<protein>
    <recommendedName>
        <fullName evidence="5 13">Cysteine synthase</fullName>
        <ecNumber evidence="4 13">2.5.1.47</ecNumber>
    </recommendedName>
</protein>
<dbReference type="NCBIfam" id="TIGR01136">
    <property type="entry name" value="cysKM"/>
    <property type="match status" value="1"/>
</dbReference>
<dbReference type="InterPro" id="IPR001216">
    <property type="entry name" value="P-phosphate_BS"/>
</dbReference>
<keyword evidence="9 13" id="KW-0198">Cysteine biosynthesis</keyword>
<evidence type="ECO:0000256" key="12">
    <source>
        <dbReference type="PIRSR" id="PIRSR605856-51"/>
    </source>
</evidence>
<evidence type="ECO:0000256" key="4">
    <source>
        <dbReference type="ARBA" id="ARBA00012681"/>
    </source>
</evidence>
<dbReference type="PROSITE" id="PS00901">
    <property type="entry name" value="CYS_SYNTHASE"/>
    <property type="match status" value="1"/>
</dbReference>
<feature type="modified residue" description="N6-(pyridoxal phosphate)lysine" evidence="12">
    <location>
        <position position="43"/>
    </location>
</feature>
<dbReference type="InterPro" id="IPR005856">
    <property type="entry name" value="Cys_synth"/>
</dbReference>
<dbReference type="UniPathway" id="UPA00136">
    <property type="reaction ID" value="UER00200"/>
</dbReference>
<dbReference type="InterPro" id="IPR005859">
    <property type="entry name" value="CysK"/>
</dbReference>
<dbReference type="Gene3D" id="3.40.50.1100">
    <property type="match status" value="2"/>
</dbReference>
<feature type="binding site" evidence="11">
    <location>
        <position position="265"/>
    </location>
    <ligand>
        <name>pyridoxal 5'-phosphate</name>
        <dbReference type="ChEBI" id="CHEBI:597326"/>
    </ligand>
</feature>
<evidence type="ECO:0000256" key="9">
    <source>
        <dbReference type="ARBA" id="ARBA00023192"/>
    </source>
</evidence>
<keyword evidence="6 13" id="KW-0028">Amino-acid biosynthesis</keyword>
<evidence type="ECO:0000256" key="5">
    <source>
        <dbReference type="ARBA" id="ARBA00019371"/>
    </source>
</evidence>
<keyword evidence="8 11" id="KW-0663">Pyridoxal phosphate</keyword>
<reference evidence="15 16" key="1">
    <citation type="journal article" date="2014" name="BMC Genomics">
        <title>Comparison of environmental and isolate Sulfobacillus genomes reveals diverse carbon, sulfur, nitrogen, and hydrogen metabolisms.</title>
        <authorList>
            <person name="Justice N.B."/>
            <person name="Norman A."/>
            <person name="Brown C.T."/>
            <person name="Singh A."/>
            <person name="Thomas B.C."/>
            <person name="Banfield J.F."/>
        </authorList>
    </citation>
    <scope>NUCLEOTIDE SEQUENCE [LARGE SCALE GENOMIC DNA]</scope>
    <source>
        <strain evidence="15">AMDSBA3</strain>
    </source>
</reference>
<comment type="caution">
    <text evidence="15">The sequence shown here is derived from an EMBL/GenBank/DDBJ whole genome shotgun (WGS) entry which is preliminary data.</text>
</comment>
<evidence type="ECO:0000313" key="16">
    <source>
        <dbReference type="Proteomes" id="UP000241848"/>
    </source>
</evidence>
<comment type="cofactor">
    <cofactor evidence="1 11 13">
        <name>pyridoxal 5'-phosphate</name>
        <dbReference type="ChEBI" id="CHEBI:597326"/>
    </cofactor>
</comment>
<accession>A0A2T2WEC3</accession>
<feature type="binding site" evidence="11">
    <location>
        <position position="73"/>
    </location>
    <ligand>
        <name>pyridoxal 5'-phosphate</name>
        <dbReference type="ChEBI" id="CHEBI:597326"/>
    </ligand>
</feature>
<gene>
    <name evidence="15" type="primary">cysK</name>
    <name evidence="15" type="ORF">C7B45_14370</name>
</gene>
<evidence type="ECO:0000259" key="14">
    <source>
        <dbReference type="Pfam" id="PF00291"/>
    </source>
</evidence>
<dbReference type="NCBIfam" id="TIGR01139">
    <property type="entry name" value="cysK"/>
    <property type="match status" value="1"/>
</dbReference>
<organism evidence="15 16">
    <name type="scientific">Sulfobacillus acidophilus</name>
    <dbReference type="NCBI Taxonomy" id="53633"/>
    <lineage>
        <taxon>Bacteria</taxon>
        <taxon>Bacillati</taxon>
        <taxon>Bacillota</taxon>
        <taxon>Clostridia</taxon>
        <taxon>Eubacteriales</taxon>
        <taxon>Clostridiales Family XVII. Incertae Sedis</taxon>
        <taxon>Sulfobacillus</taxon>
    </lineage>
</organism>